<evidence type="ECO:0000256" key="1">
    <source>
        <dbReference type="SAM" id="MobiDB-lite"/>
    </source>
</evidence>
<reference evidence="2" key="1">
    <citation type="submission" date="2020-05" db="EMBL/GenBank/DDBJ databases">
        <title>WGS assembly of Panicum virgatum.</title>
        <authorList>
            <person name="Lovell J.T."/>
            <person name="Jenkins J."/>
            <person name="Shu S."/>
            <person name="Juenger T.E."/>
            <person name="Schmutz J."/>
        </authorList>
    </citation>
    <scope>NUCLEOTIDE SEQUENCE</scope>
    <source>
        <strain evidence="2">AP13</strain>
    </source>
</reference>
<evidence type="ECO:0000313" key="3">
    <source>
        <dbReference type="Proteomes" id="UP000823388"/>
    </source>
</evidence>
<feature type="region of interest" description="Disordered" evidence="1">
    <location>
        <begin position="1"/>
        <end position="40"/>
    </location>
</feature>
<keyword evidence="3" id="KW-1185">Reference proteome</keyword>
<gene>
    <name evidence="2" type="ORF">PVAP13_2NG440000</name>
</gene>
<feature type="compositionally biased region" description="Low complexity" evidence="1">
    <location>
        <begin position="1"/>
        <end position="33"/>
    </location>
</feature>
<dbReference type="EMBL" id="CM029040">
    <property type="protein sequence ID" value="KAG2636239.1"/>
    <property type="molecule type" value="Genomic_DNA"/>
</dbReference>
<feature type="region of interest" description="Disordered" evidence="1">
    <location>
        <begin position="93"/>
        <end position="121"/>
    </location>
</feature>
<proteinExistence type="predicted"/>
<evidence type="ECO:0000313" key="2">
    <source>
        <dbReference type="EMBL" id="KAG2636239.1"/>
    </source>
</evidence>
<organism evidence="2 3">
    <name type="scientific">Panicum virgatum</name>
    <name type="common">Blackwell switchgrass</name>
    <dbReference type="NCBI Taxonomy" id="38727"/>
    <lineage>
        <taxon>Eukaryota</taxon>
        <taxon>Viridiplantae</taxon>
        <taxon>Streptophyta</taxon>
        <taxon>Embryophyta</taxon>
        <taxon>Tracheophyta</taxon>
        <taxon>Spermatophyta</taxon>
        <taxon>Magnoliopsida</taxon>
        <taxon>Liliopsida</taxon>
        <taxon>Poales</taxon>
        <taxon>Poaceae</taxon>
        <taxon>PACMAD clade</taxon>
        <taxon>Panicoideae</taxon>
        <taxon>Panicodae</taxon>
        <taxon>Paniceae</taxon>
        <taxon>Panicinae</taxon>
        <taxon>Panicum</taxon>
        <taxon>Panicum sect. Hiantes</taxon>
    </lineage>
</organism>
<dbReference type="AlphaFoldDB" id="A0A8T0VXZ8"/>
<protein>
    <submittedName>
        <fullName evidence="2">Uncharacterized protein</fullName>
    </submittedName>
</protein>
<name>A0A8T0VXZ8_PANVG</name>
<dbReference type="Proteomes" id="UP000823388">
    <property type="component" value="Chromosome 2N"/>
</dbReference>
<accession>A0A8T0VXZ8</accession>
<comment type="caution">
    <text evidence="2">The sequence shown here is derived from an EMBL/GenBank/DDBJ whole genome shotgun (WGS) entry which is preliminary data.</text>
</comment>
<sequence>MASPRHSPSSLPHRPLSPRSRAGAASSPTSPASPTSPPGFSPGSPWLSWWPGSVLDSPISTLEAPITPTYSLDSPSYSPLSYPNSPDHYRLTSLNYGPEGFSDRGRTSPAPVTAPCPTPTSQIHGDCPAAYSPTAPGYGPEYFNFNCNCWNHTSPAWGSPGYRPTSPIHGYYCSEAYSPTAPGYGPVEFATPEYCYCCSVPVEYCCCQAGDDDAGPSQ</sequence>